<keyword evidence="2" id="KW-1185">Reference proteome</keyword>
<gene>
    <name evidence="1" type="ORF">AVEN_712_1</name>
</gene>
<reference evidence="1 2" key="1">
    <citation type="journal article" date="2019" name="Sci. Rep.">
        <title>Orb-weaving spider Araneus ventricosus genome elucidates the spidroin gene catalogue.</title>
        <authorList>
            <person name="Kono N."/>
            <person name="Nakamura H."/>
            <person name="Ohtoshi R."/>
            <person name="Moran D.A.P."/>
            <person name="Shinohara A."/>
            <person name="Yoshida Y."/>
            <person name="Fujiwara M."/>
            <person name="Mori M."/>
            <person name="Tomita M."/>
            <person name="Arakawa K."/>
        </authorList>
    </citation>
    <scope>NUCLEOTIDE SEQUENCE [LARGE SCALE GENOMIC DNA]</scope>
</reference>
<dbReference type="Proteomes" id="UP000499080">
    <property type="component" value="Unassembled WGS sequence"/>
</dbReference>
<sequence>MRAAAVEHPNMFEVIYFRSSLFDFIRKIIACCISINVQINQECSPYRFQQSLFNAERHDGLCVGPKKYHRRYCVLIRDVPSYLQNKKPFAIAFQGKP</sequence>
<evidence type="ECO:0000313" key="1">
    <source>
        <dbReference type="EMBL" id="GBL95786.1"/>
    </source>
</evidence>
<protein>
    <submittedName>
        <fullName evidence="1">Uncharacterized protein</fullName>
    </submittedName>
</protein>
<evidence type="ECO:0000313" key="2">
    <source>
        <dbReference type="Proteomes" id="UP000499080"/>
    </source>
</evidence>
<accession>A0A4Y2BWV0</accession>
<dbReference type="EMBL" id="BGPR01000114">
    <property type="protein sequence ID" value="GBL95786.1"/>
    <property type="molecule type" value="Genomic_DNA"/>
</dbReference>
<comment type="caution">
    <text evidence="1">The sequence shown here is derived from an EMBL/GenBank/DDBJ whole genome shotgun (WGS) entry which is preliminary data.</text>
</comment>
<proteinExistence type="predicted"/>
<dbReference type="AlphaFoldDB" id="A0A4Y2BWV0"/>
<organism evidence="1 2">
    <name type="scientific">Araneus ventricosus</name>
    <name type="common">Orbweaver spider</name>
    <name type="synonym">Epeira ventricosa</name>
    <dbReference type="NCBI Taxonomy" id="182803"/>
    <lineage>
        <taxon>Eukaryota</taxon>
        <taxon>Metazoa</taxon>
        <taxon>Ecdysozoa</taxon>
        <taxon>Arthropoda</taxon>
        <taxon>Chelicerata</taxon>
        <taxon>Arachnida</taxon>
        <taxon>Araneae</taxon>
        <taxon>Araneomorphae</taxon>
        <taxon>Entelegynae</taxon>
        <taxon>Araneoidea</taxon>
        <taxon>Araneidae</taxon>
        <taxon>Araneus</taxon>
    </lineage>
</organism>
<name>A0A4Y2BWV0_ARAVE</name>